<evidence type="ECO:0000313" key="1">
    <source>
        <dbReference type="EMBL" id="RKQ88097.1"/>
    </source>
</evidence>
<dbReference type="AlphaFoldDB" id="A0A660L2E1"/>
<reference evidence="1 2" key="1">
    <citation type="submission" date="2018-10" db="EMBL/GenBank/DDBJ databases">
        <title>Genomic Encyclopedia of Archaeal and Bacterial Type Strains, Phase II (KMG-II): from individual species to whole genera.</title>
        <authorList>
            <person name="Goeker M."/>
        </authorList>
    </citation>
    <scope>NUCLEOTIDE SEQUENCE [LARGE SCALE GENOMIC DNA]</scope>
    <source>
        <strain evidence="1 2">DSM 14954</strain>
    </source>
</reference>
<dbReference type="SUPFAM" id="SSF51182">
    <property type="entry name" value="RmlC-like cupins"/>
    <property type="match status" value="1"/>
</dbReference>
<accession>A0A660L2E1</accession>
<gene>
    <name evidence="1" type="ORF">C8N24_6136</name>
</gene>
<dbReference type="RefSeq" id="WP_147448056.1">
    <property type="nucleotide sequence ID" value="NZ_RBIL01000002.1"/>
</dbReference>
<name>A0A660L2E1_9ACTN</name>
<protein>
    <recommendedName>
        <fullName evidence="3">Cupin domain</fullName>
    </recommendedName>
</protein>
<evidence type="ECO:0000313" key="2">
    <source>
        <dbReference type="Proteomes" id="UP000278962"/>
    </source>
</evidence>
<proteinExistence type="predicted"/>
<keyword evidence="2" id="KW-1185">Reference proteome</keyword>
<dbReference type="InterPro" id="IPR014710">
    <property type="entry name" value="RmlC-like_jellyroll"/>
</dbReference>
<dbReference type="Proteomes" id="UP000278962">
    <property type="component" value="Unassembled WGS sequence"/>
</dbReference>
<comment type="caution">
    <text evidence="1">The sequence shown here is derived from an EMBL/GenBank/DDBJ whole genome shotgun (WGS) entry which is preliminary data.</text>
</comment>
<dbReference type="InterPro" id="IPR011051">
    <property type="entry name" value="RmlC_Cupin_sf"/>
</dbReference>
<organism evidence="1 2">
    <name type="scientific">Solirubrobacter pauli</name>
    <dbReference type="NCBI Taxonomy" id="166793"/>
    <lineage>
        <taxon>Bacteria</taxon>
        <taxon>Bacillati</taxon>
        <taxon>Actinomycetota</taxon>
        <taxon>Thermoleophilia</taxon>
        <taxon>Solirubrobacterales</taxon>
        <taxon>Solirubrobacteraceae</taxon>
        <taxon>Solirubrobacter</taxon>
    </lineage>
</organism>
<dbReference type="EMBL" id="RBIL01000002">
    <property type="protein sequence ID" value="RKQ88097.1"/>
    <property type="molecule type" value="Genomic_DNA"/>
</dbReference>
<evidence type="ECO:0008006" key="3">
    <source>
        <dbReference type="Google" id="ProtNLM"/>
    </source>
</evidence>
<dbReference type="Gene3D" id="2.60.120.10">
    <property type="entry name" value="Jelly Rolls"/>
    <property type="match status" value="1"/>
</dbReference>
<sequence length="121" mass="12850">MQVELIAATDDYVLLDVRTPAGATLPPHVASREDVVVLVLVGELEVTLAGVAQTLIAGQALALPRDVARTLRALTDLRLLCLATPADERFMNLVRPPLPDPEDLAVLLTAAGMVRLPAPRA</sequence>